<dbReference type="Pfam" id="PF00561">
    <property type="entry name" value="Abhydrolase_1"/>
    <property type="match status" value="1"/>
</dbReference>
<evidence type="ECO:0000256" key="1">
    <source>
        <dbReference type="ARBA" id="ARBA00022801"/>
    </source>
</evidence>
<feature type="domain" description="AB hydrolase-1" evidence="2">
    <location>
        <begin position="36"/>
        <end position="285"/>
    </location>
</feature>
<dbReference type="KEGG" id="hara:AArcS_0898"/>
<keyword evidence="1 3" id="KW-0378">Hydrolase</keyword>
<evidence type="ECO:0000313" key="4">
    <source>
        <dbReference type="Proteomes" id="UP000663586"/>
    </source>
</evidence>
<evidence type="ECO:0000313" key="3">
    <source>
        <dbReference type="EMBL" id="QSG02120.1"/>
    </source>
</evidence>
<keyword evidence="4" id="KW-1185">Reference proteome</keyword>
<accession>A0A897MJ35</accession>
<evidence type="ECO:0000259" key="2">
    <source>
        <dbReference type="Pfam" id="PF00561"/>
    </source>
</evidence>
<dbReference type="EMBL" id="CP064786">
    <property type="protein sequence ID" value="QSG02120.1"/>
    <property type="molecule type" value="Genomic_DNA"/>
</dbReference>
<reference evidence="3" key="1">
    <citation type="submission" date="2020-11" db="EMBL/GenBank/DDBJ databases">
        <title>Carbohydrate-dependent, anaerobic sulfur respiration: A novel catabolism in halophilic archaea.</title>
        <authorList>
            <person name="Sorokin D.Y."/>
            <person name="Messina E."/>
            <person name="Smedile F."/>
            <person name="La Cono V."/>
            <person name="Hallsworth J.E."/>
            <person name="Yakimov M.M."/>
        </authorList>
    </citation>
    <scope>NUCLEOTIDE SEQUENCE</scope>
    <source>
        <strain evidence="3">AArc-S</strain>
    </source>
</reference>
<proteinExistence type="predicted"/>
<dbReference type="Gene3D" id="3.40.50.1820">
    <property type="entry name" value="alpha/beta hydrolase"/>
    <property type="match status" value="1"/>
</dbReference>
<dbReference type="Proteomes" id="UP000663586">
    <property type="component" value="Chromosome"/>
</dbReference>
<dbReference type="AlphaFoldDB" id="A0A897MJ35"/>
<protein>
    <submittedName>
        <fullName evidence="3">Alpha/beta superfamily hydrolase</fullName>
    </submittedName>
</protein>
<gene>
    <name evidence="3" type="primary">mhpC2</name>
    <name evidence="3" type="ORF">AArcS_0898</name>
</gene>
<dbReference type="SUPFAM" id="SSF53474">
    <property type="entry name" value="alpha/beta-Hydrolases"/>
    <property type="match status" value="1"/>
</dbReference>
<dbReference type="PANTHER" id="PTHR43329">
    <property type="entry name" value="EPOXIDE HYDROLASE"/>
    <property type="match status" value="1"/>
</dbReference>
<dbReference type="GO" id="GO:0016787">
    <property type="term" value="F:hydrolase activity"/>
    <property type="evidence" value="ECO:0007669"/>
    <property type="project" value="UniProtKB-KW"/>
</dbReference>
<dbReference type="InterPro" id="IPR029058">
    <property type="entry name" value="AB_hydrolase_fold"/>
</dbReference>
<dbReference type="GeneID" id="70684284"/>
<dbReference type="RefSeq" id="WP_238479236.1">
    <property type="nucleotide sequence ID" value="NZ_CP064786.1"/>
</dbReference>
<dbReference type="InterPro" id="IPR000073">
    <property type="entry name" value="AB_hydrolase_1"/>
</dbReference>
<dbReference type="PRINTS" id="PR00412">
    <property type="entry name" value="EPOXHYDRLASE"/>
</dbReference>
<sequence length="300" mass="33463">MRTDASLLDLPGIESTMRTVNGVDLHVVAAGDPEDPLVILLHGFPDFWYGWREQIEPLVAAGYRVVVPDQRGYNLSDSPRSTDAYRVDELTADIRALIGSEGRESAHVVGHDWGAVIAWQLGITHPEFVDRLGIINVPHPAAFREALRSSAEQLRRSWYVFFFQLPVLPEWALARDEYRLLSDALLESGSAVAFTPVDIERYRASWRTAGSLSGLISWYRAAGLHPTDLLSGSTSDGEQVEAPTLIVWGERDTALVPDLAPMSRQYCPNGRVERFPEATHWVHQEESEAVTELLVGHLEK</sequence>
<dbReference type="PRINTS" id="PR00111">
    <property type="entry name" value="ABHYDROLASE"/>
</dbReference>
<organism evidence="3 4">
    <name type="scientific">Natranaeroarchaeum sulfidigenes</name>
    <dbReference type="NCBI Taxonomy" id="2784880"/>
    <lineage>
        <taxon>Archaea</taxon>
        <taxon>Methanobacteriati</taxon>
        <taxon>Methanobacteriota</taxon>
        <taxon>Stenosarchaea group</taxon>
        <taxon>Halobacteria</taxon>
        <taxon>Halobacteriales</taxon>
        <taxon>Natronoarchaeaceae</taxon>
        <taxon>Natranaeroarchaeum</taxon>
    </lineage>
</organism>
<name>A0A897MJ35_9EURY</name>
<dbReference type="InterPro" id="IPR000639">
    <property type="entry name" value="Epox_hydrolase-like"/>
</dbReference>